<organism evidence="11 12">
    <name type="scientific">Microbacter margulisiae</name>
    <dbReference type="NCBI Taxonomy" id="1350067"/>
    <lineage>
        <taxon>Bacteria</taxon>
        <taxon>Pseudomonadati</taxon>
        <taxon>Bacteroidota</taxon>
        <taxon>Bacteroidia</taxon>
        <taxon>Bacteroidales</taxon>
        <taxon>Porphyromonadaceae</taxon>
        <taxon>Microbacter</taxon>
    </lineage>
</organism>
<dbReference type="Proteomes" id="UP000544222">
    <property type="component" value="Unassembled WGS sequence"/>
</dbReference>
<dbReference type="SUPFAM" id="SSF53756">
    <property type="entry name" value="UDP-Glycosyltransferase/glycogen phosphorylase"/>
    <property type="match status" value="1"/>
</dbReference>
<evidence type="ECO:0000256" key="3">
    <source>
        <dbReference type="ARBA" id="ARBA00020902"/>
    </source>
</evidence>
<dbReference type="GO" id="GO:0016020">
    <property type="term" value="C:membrane"/>
    <property type="evidence" value="ECO:0007669"/>
    <property type="project" value="GOC"/>
</dbReference>
<dbReference type="GO" id="GO:0009245">
    <property type="term" value="P:lipid A biosynthetic process"/>
    <property type="evidence" value="ECO:0007669"/>
    <property type="project" value="UniProtKB-UniRule"/>
</dbReference>
<evidence type="ECO:0000256" key="8">
    <source>
        <dbReference type="ARBA" id="ARBA00023098"/>
    </source>
</evidence>
<dbReference type="GO" id="GO:0008915">
    <property type="term" value="F:lipid-A-disaccharide synthase activity"/>
    <property type="evidence" value="ECO:0007669"/>
    <property type="project" value="UniProtKB-UniRule"/>
</dbReference>
<evidence type="ECO:0000256" key="6">
    <source>
        <dbReference type="ARBA" id="ARBA00022676"/>
    </source>
</evidence>
<dbReference type="Pfam" id="PF02684">
    <property type="entry name" value="LpxB"/>
    <property type="match status" value="1"/>
</dbReference>
<evidence type="ECO:0000313" key="11">
    <source>
        <dbReference type="EMBL" id="MBB3185849.1"/>
    </source>
</evidence>
<keyword evidence="7 11" id="KW-0808">Transferase</keyword>
<dbReference type="GO" id="GO:0005543">
    <property type="term" value="F:phospholipid binding"/>
    <property type="evidence" value="ECO:0007669"/>
    <property type="project" value="TreeGrafter"/>
</dbReference>
<sequence length="380" mass="43296">MKYFIIAGEASGDLHGSNLMRALKNKDSNAKFRFLGGDLMKTEGGEPLIHLKKMAFMGFIPILLHLRTILKNISITKNAIWDFAPDVLILIDYPSFNLRIARFAKKQLGLSIYYYISPKLWAWKEYRIKEIKQYIDAILCIFPFEVDFYHNHQYQNVFYVGNPLIDAMPDPSSEHPSFDVFCQCNHLSNKPIIALLAGSREKEIQDNLPLMLSVISQFIDYQFVIAGAPGIDPLFYQQFFNDQTPVKLVFNQTYSLLQQSQAAIVTSGTATLETALLKVPQAVVYHLTPARLTPILKKWIIRTPYISLVNIIAQKQVVIELIGAEVTTQRLTKELTQMLYNNQYRTAILNEYKEIQAKLGQRGASQIAADKIIQLLTNKG</sequence>
<evidence type="ECO:0000256" key="4">
    <source>
        <dbReference type="ARBA" id="ARBA00022516"/>
    </source>
</evidence>
<dbReference type="PANTHER" id="PTHR30372:SF4">
    <property type="entry name" value="LIPID-A-DISACCHARIDE SYNTHASE, MITOCHONDRIAL-RELATED"/>
    <property type="match status" value="1"/>
</dbReference>
<evidence type="ECO:0000256" key="9">
    <source>
        <dbReference type="ARBA" id="ARBA00048975"/>
    </source>
</evidence>
<dbReference type="RefSeq" id="WP_183411804.1">
    <property type="nucleotide sequence ID" value="NZ_JACHYB010000001.1"/>
</dbReference>
<reference evidence="11 12" key="1">
    <citation type="submission" date="2020-08" db="EMBL/GenBank/DDBJ databases">
        <title>Genomic Encyclopedia of Type Strains, Phase IV (KMG-IV): sequencing the most valuable type-strain genomes for metagenomic binning, comparative biology and taxonomic classification.</title>
        <authorList>
            <person name="Goeker M."/>
        </authorList>
    </citation>
    <scope>NUCLEOTIDE SEQUENCE [LARGE SCALE GENOMIC DNA]</scope>
    <source>
        <strain evidence="11 12">DSM 27471</strain>
    </source>
</reference>
<dbReference type="AlphaFoldDB" id="A0A7W5DMW1"/>
<keyword evidence="6 11" id="KW-0328">Glycosyltransferase</keyword>
<proteinExistence type="predicted"/>
<dbReference type="NCBIfam" id="TIGR00215">
    <property type="entry name" value="lpxB"/>
    <property type="match status" value="1"/>
</dbReference>
<keyword evidence="5" id="KW-0441">Lipid A biosynthesis</keyword>
<evidence type="ECO:0000313" key="12">
    <source>
        <dbReference type="Proteomes" id="UP000544222"/>
    </source>
</evidence>
<dbReference type="InterPro" id="IPR003835">
    <property type="entry name" value="Glyco_trans_19"/>
</dbReference>
<accession>A0A7W5DMW1</accession>
<evidence type="ECO:0000256" key="7">
    <source>
        <dbReference type="ARBA" id="ARBA00022679"/>
    </source>
</evidence>
<evidence type="ECO:0000256" key="5">
    <source>
        <dbReference type="ARBA" id="ARBA00022556"/>
    </source>
</evidence>
<comment type="function">
    <text evidence="1">Condensation of UDP-2,3-diacylglucosamine and 2,3-diacylglucosamine-1-phosphate to form lipid A disaccharide, a precursor of lipid A, a phosphorylated glycolipid that anchors the lipopolysaccharide to the outer membrane of the cell.</text>
</comment>
<dbReference type="EMBL" id="JACHYB010000001">
    <property type="protein sequence ID" value="MBB3185849.1"/>
    <property type="molecule type" value="Genomic_DNA"/>
</dbReference>
<name>A0A7W5DMW1_9PORP</name>
<dbReference type="EC" id="2.4.1.182" evidence="2 10"/>
<comment type="caution">
    <text evidence="11">The sequence shown here is derived from an EMBL/GenBank/DDBJ whole genome shotgun (WGS) entry which is preliminary data.</text>
</comment>
<keyword evidence="12" id="KW-1185">Reference proteome</keyword>
<keyword evidence="8" id="KW-0443">Lipid metabolism</keyword>
<gene>
    <name evidence="11" type="ORF">FHX64_000012</name>
</gene>
<comment type="catalytic activity">
    <reaction evidence="9">
        <text>a lipid X + a UDP-2-N,3-O-bis[(3R)-3-hydroxyacyl]-alpha-D-glucosamine = a lipid A disaccharide + UDP + H(+)</text>
        <dbReference type="Rhea" id="RHEA:67828"/>
        <dbReference type="ChEBI" id="CHEBI:15378"/>
        <dbReference type="ChEBI" id="CHEBI:58223"/>
        <dbReference type="ChEBI" id="CHEBI:137748"/>
        <dbReference type="ChEBI" id="CHEBI:176338"/>
        <dbReference type="ChEBI" id="CHEBI:176343"/>
        <dbReference type="EC" id="2.4.1.182"/>
    </reaction>
</comment>
<keyword evidence="4" id="KW-0444">Lipid biosynthesis</keyword>
<evidence type="ECO:0000256" key="1">
    <source>
        <dbReference type="ARBA" id="ARBA00002056"/>
    </source>
</evidence>
<evidence type="ECO:0000256" key="2">
    <source>
        <dbReference type="ARBA" id="ARBA00012687"/>
    </source>
</evidence>
<evidence type="ECO:0000256" key="10">
    <source>
        <dbReference type="NCBIfam" id="TIGR00215"/>
    </source>
</evidence>
<protein>
    <recommendedName>
        <fullName evidence="3 10">Lipid-A-disaccharide synthase</fullName>
        <ecNumber evidence="2 10">2.4.1.182</ecNumber>
    </recommendedName>
</protein>
<dbReference type="PANTHER" id="PTHR30372">
    <property type="entry name" value="LIPID-A-DISACCHARIDE SYNTHASE"/>
    <property type="match status" value="1"/>
</dbReference>